<dbReference type="PANTHER" id="PTHR43355">
    <property type="entry name" value="FLAVIN REDUCTASE (NADPH)"/>
    <property type="match status" value="1"/>
</dbReference>
<dbReference type="OrthoDB" id="3191258at2"/>
<dbReference type="Proteomes" id="UP000033640">
    <property type="component" value="Unassembled WGS sequence"/>
</dbReference>
<dbReference type="SUPFAM" id="SSF51735">
    <property type="entry name" value="NAD(P)-binding Rossmann-fold domains"/>
    <property type="match status" value="1"/>
</dbReference>
<evidence type="ECO:0000313" key="3">
    <source>
        <dbReference type="Proteomes" id="UP000033640"/>
    </source>
</evidence>
<dbReference type="PANTHER" id="PTHR43355:SF2">
    <property type="entry name" value="FLAVIN REDUCTASE (NADPH)"/>
    <property type="match status" value="1"/>
</dbReference>
<dbReference type="AlphaFoldDB" id="A0A0F0L6A8"/>
<name>A0A0F0L6A8_9MICO</name>
<evidence type="ECO:0000259" key="1">
    <source>
        <dbReference type="Pfam" id="PF13460"/>
    </source>
</evidence>
<accession>A0A0F0L6A8</accession>
<dbReference type="PATRIC" id="fig|82380.11.peg.2214"/>
<dbReference type="GO" id="GO:0016646">
    <property type="term" value="F:oxidoreductase activity, acting on the CH-NH group of donors, NAD or NADP as acceptor"/>
    <property type="evidence" value="ECO:0007669"/>
    <property type="project" value="TreeGrafter"/>
</dbReference>
<dbReference type="RefSeq" id="WP_045279542.1">
    <property type="nucleotide sequence ID" value="NZ_CAKKLT010000016.1"/>
</dbReference>
<feature type="domain" description="NAD(P)-binding" evidence="1">
    <location>
        <begin position="8"/>
        <end position="199"/>
    </location>
</feature>
<dbReference type="Gene3D" id="3.40.50.720">
    <property type="entry name" value="NAD(P)-binding Rossmann-like Domain"/>
    <property type="match status" value="1"/>
</dbReference>
<dbReference type="InterPro" id="IPR016040">
    <property type="entry name" value="NAD(P)-bd_dom"/>
</dbReference>
<protein>
    <submittedName>
        <fullName evidence="2">NmrA-like family protein</fullName>
    </submittedName>
</protein>
<gene>
    <name evidence="2" type="ORF">RS83_02179</name>
</gene>
<sequence length="213" mass="22222">MARIVVLGGTGYAGRHIVSEAVTRGHGVIAISRSEPQDPVAGAAYVQGSALDIDSIAATFEGADAVVSALSPRGDMENSVLEALGTLAQRLTGTETRLGVVGGAGGSLVAPGGPRLFDQDFPEEYKHEAQVGIDSLALLEGSDAGLDWFFVHPAEVFGPWAEGERTGKYRDGGDVIVRDADGQSTISGADFAVAVVDEIEQGNHHRERFTVGY</sequence>
<dbReference type="InterPro" id="IPR051606">
    <property type="entry name" value="Polyketide_Oxido-like"/>
</dbReference>
<evidence type="ECO:0000313" key="2">
    <source>
        <dbReference type="EMBL" id="KJL28702.1"/>
    </source>
</evidence>
<proteinExistence type="predicted"/>
<comment type="caution">
    <text evidence="2">The sequence shown here is derived from an EMBL/GenBank/DDBJ whole genome shotgun (WGS) entry which is preliminary data.</text>
</comment>
<dbReference type="EMBL" id="JYIW01000025">
    <property type="protein sequence ID" value="KJL28702.1"/>
    <property type="molecule type" value="Genomic_DNA"/>
</dbReference>
<dbReference type="InterPro" id="IPR036291">
    <property type="entry name" value="NAD(P)-bd_dom_sf"/>
</dbReference>
<reference evidence="2 3" key="1">
    <citation type="submission" date="2015-02" db="EMBL/GenBank/DDBJ databases">
        <title>Draft genome sequences of ten Microbacterium spp. with emphasis on heavy metal contaminated environments.</title>
        <authorList>
            <person name="Corretto E."/>
        </authorList>
    </citation>
    <scope>NUCLEOTIDE SEQUENCE [LARGE SCALE GENOMIC DNA]</scope>
    <source>
        <strain evidence="2 3">BEL4b</strain>
    </source>
</reference>
<dbReference type="Pfam" id="PF13460">
    <property type="entry name" value="NAD_binding_10"/>
    <property type="match status" value="1"/>
</dbReference>
<organism evidence="2 3">
    <name type="scientific">Microbacterium oxydans</name>
    <dbReference type="NCBI Taxonomy" id="82380"/>
    <lineage>
        <taxon>Bacteria</taxon>
        <taxon>Bacillati</taxon>
        <taxon>Actinomycetota</taxon>
        <taxon>Actinomycetes</taxon>
        <taxon>Micrococcales</taxon>
        <taxon>Microbacteriaceae</taxon>
        <taxon>Microbacterium</taxon>
    </lineage>
</organism>